<evidence type="ECO:0000256" key="2">
    <source>
        <dbReference type="SAM" id="Phobius"/>
    </source>
</evidence>
<evidence type="ECO:0000313" key="3">
    <source>
        <dbReference type="Proteomes" id="UP000504634"/>
    </source>
</evidence>
<name>A0A6J2TRQ5_DROLE</name>
<evidence type="ECO:0000256" key="1">
    <source>
        <dbReference type="SAM" id="MobiDB-lite"/>
    </source>
</evidence>
<evidence type="ECO:0000313" key="4">
    <source>
        <dbReference type="RefSeq" id="XP_030377647.1"/>
    </source>
</evidence>
<dbReference type="AlphaFoldDB" id="A0A6J2TRQ5"/>
<organism evidence="3 4">
    <name type="scientific">Drosophila lebanonensis</name>
    <name type="common">Fruit fly</name>
    <name type="synonym">Scaptodrosophila lebanonensis</name>
    <dbReference type="NCBI Taxonomy" id="7225"/>
    <lineage>
        <taxon>Eukaryota</taxon>
        <taxon>Metazoa</taxon>
        <taxon>Ecdysozoa</taxon>
        <taxon>Arthropoda</taxon>
        <taxon>Hexapoda</taxon>
        <taxon>Insecta</taxon>
        <taxon>Pterygota</taxon>
        <taxon>Neoptera</taxon>
        <taxon>Endopterygota</taxon>
        <taxon>Diptera</taxon>
        <taxon>Brachycera</taxon>
        <taxon>Muscomorpha</taxon>
        <taxon>Ephydroidea</taxon>
        <taxon>Drosophilidae</taxon>
        <taxon>Scaptodrosophila</taxon>
    </lineage>
</organism>
<dbReference type="Proteomes" id="UP000504634">
    <property type="component" value="Unplaced"/>
</dbReference>
<dbReference type="OrthoDB" id="7870512at2759"/>
<dbReference type="RefSeq" id="XP_030377647.1">
    <property type="nucleotide sequence ID" value="XM_030521787.1"/>
</dbReference>
<keyword evidence="2" id="KW-1133">Transmembrane helix</keyword>
<gene>
    <name evidence="4" type="primary">LOC115626419</name>
</gene>
<sequence length="399" mass="44729">MDEGQKSGSESADNGGQSDQQREQQDGEQQQQQHQVERQLDEQQKDQQHRQQVMELIDRRIALLPKRDTQERRQHVVLQLGDDHVGATDTERVELEMEPKPASLPDGEQATCSKSRQTLPITIDQHKLDEAKVLVKDMLETILPRSETDEAAQTAQHPIICTEERIQNILHLLDHFTHNLEAIEGHLLASGNIPATKTIEGRADEKSKPQLDIPHESPQLRLSEIMEMPRPHCEGEVAAVAHLSTQTNESTASLVLNVTRGASISKAPRKSNALLDMRPPCERRHHTITISANNAPPRPQPVQRRTLGARTVQSLSDFAAALCLCLQVNKDCIFCLGFFIAFVVSASFLTAFFYRTLSLTTQSMRLTREMLATSATVDGDAGLRTGYYYFSHGRHARFT</sequence>
<accession>A0A6J2TRQ5</accession>
<keyword evidence="2" id="KW-0472">Membrane</keyword>
<protein>
    <submittedName>
        <fullName evidence="4">Uncharacterized protein LOC115626419</fullName>
    </submittedName>
</protein>
<feature type="compositionally biased region" description="Polar residues" evidence="1">
    <location>
        <begin position="1"/>
        <end position="14"/>
    </location>
</feature>
<keyword evidence="2" id="KW-0812">Transmembrane</keyword>
<dbReference type="GeneID" id="115626419"/>
<feature type="transmembrane region" description="Helical" evidence="2">
    <location>
        <begin position="336"/>
        <end position="357"/>
    </location>
</feature>
<reference evidence="4" key="1">
    <citation type="submission" date="2025-08" db="UniProtKB">
        <authorList>
            <consortium name="RefSeq"/>
        </authorList>
    </citation>
    <scope>IDENTIFICATION</scope>
    <source>
        <strain evidence="4">11010-0011.00</strain>
        <tissue evidence="4">Whole body</tissue>
    </source>
</reference>
<proteinExistence type="predicted"/>
<feature type="region of interest" description="Disordered" evidence="1">
    <location>
        <begin position="1"/>
        <end position="51"/>
    </location>
</feature>
<keyword evidence="3" id="KW-1185">Reference proteome</keyword>
<feature type="compositionally biased region" description="Basic and acidic residues" evidence="1">
    <location>
        <begin position="35"/>
        <end position="49"/>
    </location>
</feature>